<reference evidence="1 2" key="1">
    <citation type="submission" date="2020-08" db="EMBL/GenBank/DDBJ databases">
        <title>Sequencing the genomes of 1000 actinobacteria strains.</title>
        <authorList>
            <person name="Klenk H.-P."/>
        </authorList>
    </citation>
    <scope>NUCLEOTIDE SEQUENCE [LARGE SCALE GENOMIC DNA]</scope>
    <source>
        <strain evidence="1 2">DSM 44230</strain>
    </source>
</reference>
<accession>A0A7W7CF47</accession>
<dbReference type="EMBL" id="JACHMH010000001">
    <property type="protein sequence ID" value="MBB4680023.1"/>
    <property type="molecule type" value="Genomic_DNA"/>
</dbReference>
<protein>
    <submittedName>
        <fullName evidence="1">Uncharacterized protein</fullName>
    </submittedName>
</protein>
<dbReference type="RefSeq" id="WP_185005704.1">
    <property type="nucleotide sequence ID" value="NZ_BAAAUI010000019.1"/>
</dbReference>
<evidence type="ECO:0000313" key="1">
    <source>
        <dbReference type="EMBL" id="MBB4680023.1"/>
    </source>
</evidence>
<dbReference type="Proteomes" id="UP000533598">
    <property type="component" value="Unassembled WGS sequence"/>
</dbReference>
<name>A0A7W7CF47_9PSEU</name>
<evidence type="ECO:0000313" key="2">
    <source>
        <dbReference type="Proteomes" id="UP000533598"/>
    </source>
</evidence>
<keyword evidence="2" id="KW-1185">Reference proteome</keyword>
<gene>
    <name evidence="1" type="ORF">HNR67_006141</name>
</gene>
<sequence>MDRRSINMGDDAEYHRRTVQVAADPRVADALAAIDLPHYLPTLHRPWLVTCQDRPVAVLVRGTLHYGGPVRPTDRLATLVPTGATPEFYCREVVGDDPQLAWDTAMAPRSVREAAGLGQIMAHGDERGWRRVQEVVRRVTKLAASLPEQDRDTVITAAWVIDIGSLRTMVPTGFRPLDAARHLRGYGGGHFSDEVISLVAHRGGARFEAAERGLSKELAEFPFQDTPLLALLTKADRSATV</sequence>
<organism evidence="1 2">
    <name type="scientific">Crossiella cryophila</name>
    <dbReference type="NCBI Taxonomy" id="43355"/>
    <lineage>
        <taxon>Bacteria</taxon>
        <taxon>Bacillati</taxon>
        <taxon>Actinomycetota</taxon>
        <taxon>Actinomycetes</taxon>
        <taxon>Pseudonocardiales</taxon>
        <taxon>Pseudonocardiaceae</taxon>
        <taxon>Crossiella</taxon>
    </lineage>
</organism>
<comment type="caution">
    <text evidence="1">The sequence shown here is derived from an EMBL/GenBank/DDBJ whole genome shotgun (WGS) entry which is preliminary data.</text>
</comment>
<proteinExistence type="predicted"/>
<dbReference type="AlphaFoldDB" id="A0A7W7CF47"/>